<dbReference type="Proteomes" id="UP000516235">
    <property type="component" value="Chromosome"/>
</dbReference>
<dbReference type="AlphaFoldDB" id="A0A7H0JXE5"/>
<accession>A0A7H0JXE5</accession>
<evidence type="ECO:0000313" key="5">
    <source>
        <dbReference type="Proteomes" id="UP000642876"/>
    </source>
</evidence>
<gene>
    <name evidence="2" type="ORF">H7348_00780</name>
    <name evidence="3" type="ORF">IAU68_08420</name>
</gene>
<dbReference type="Pfam" id="PF13707">
    <property type="entry name" value="RloB"/>
    <property type="match status" value="1"/>
</dbReference>
<dbReference type="EMBL" id="JACMYE010000001">
    <property type="protein sequence ID" value="MBC3177852.1"/>
    <property type="molecule type" value="Genomic_DNA"/>
</dbReference>
<dbReference type="EMBL" id="CP061032">
    <property type="protein sequence ID" value="QNP89711.1"/>
    <property type="molecule type" value="Genomic_DNA"/>
</dbReference>
<keyword evidence="5" id="KW-1185">Reference proteome</keyword>
<protein>
    <submittedName>
        <fullName evidence="3">RloB domain-containing protein</fullName>
    </submittedName>
</protein>
<organism evidence="3 4">
    <name type="scientific">Corynebacterium lujinxingii</name>
    <dbReference type="NCBI Taxonomy" id="2763010"/>
    <lineage>
        <taxon>Bacteria</taxon>
        <taxon>Bacillati</taxon>
        <taxon>Actinomycetota</taxon>
        <taxon>Actinomycetes</taxon>
        <taxon>Mycobacteriales</taxon>
        <taxon>Corynebacteriaceae</taxon>
        <taxon>Corynebacterium</taxon>
    </lineage>
</organism>
<evidence type="ECO:0000313" key="2">
    <source>
        <dbReference type="EMBL" id="MBC3177852.1"/>
    </source>
</evidence>
<dbReference type="KEGG" id="cluj:IAU68_08420"/>
<evidence type="ECO:0000313" key="4">
    <source>
        <dbReference type="Proteomes" id="UP000516235"/>
    </source>
</evidence>
<feature type="compositionally biased region" description="Basic and acidic residues" evidence="1">
    <location>
        <begin position="1"/>
        <end position="14"/>
    </location>
</feature>
<dbReference type="Proteomes" id="UP000642876">
    <property type="component" value="Unassembled WGS sequence"/>
</dbReference>
<evidence type="ECO:0000313" key="3">
    <source>
        <dbReference type="EMBL" id="QNP89711.1"/>
    </source>
</evidence>
<dbReference type="RefSeq" id="WP_171192853.1">
    <property type="nucleotide sequence ID" value="NZ_CP061032.1"/>
</dbReference>
<feature type="region of interest" description="Disordered" evidence="1">
    <location>
        <begin position="1"/>
        <end position="20"/>
    </location>
</feature>
<proteinExistence type="predicted"/>
<evidence type="ECO:0000256" key="1">
    <source>
        <dbReference type="SAM" id="MobiDB-lite"/>
    </source>
</evidence>
<dbReference type="InterPro" id="IPR025591">
    <property type="entry name" value="RloB"/>
</dbReference>
<reference evidence="4 5" key="1">
    <citation type="submission" date="2020-08" db="EMBL/GenBank/DDBJ databases">
        <title>novel species in genus Corynebacterium.</title>
        <authorList>
            <person name="Zhang G."/>
        </authorList>
    </citation>
    <scope>NUCLEOTIDE SEQUENCE [LARGE SCALE GENOMIC DNA]</scope>
    <source>
        <strain evidence="4 5">zg-917</strain>
        <strain evidence="3">Zg-917</strain>
    </source>
</reference>
<name>A0A7H0JXE5_9CORY</name>
<sequence>MSDKRVRSSREKKFGGKNKRAKTRPVKDVFLIVTEGTTEKHYFEMACFRDKSVKVEARRGVHPHPPALLKTADDWLATLKREGDLRSGDQAWVVLDEDDATDQQLQSVFEWAAERKDRGVGFSVPQFEYWLLLHFADVKGASSQKEVLDSLMQHWPAYTKTAHPNFTVEDVRQAIVRARGKVSEQPDSLDDFSEHIGRHTASTTVHLLAERILTSLYGA</sequence>